<protein>
    <submittedName>
        <fullName evidence="2">Uncharacterized protein</fullName>
    </submittedName>
</protein>
<keyword evidence="3" id="KW-1185">Reference proteome</keyword>
<dbReference type="Proteomes" id="UP000516173">
    <property type="component" value="Chromosome"/>
</dbReference>
<gene>
    <name evidence="2" type="ORF">NWFMUON74_50520</name>
</gene>
<dbReference type="RefSeq" id="WP_187684198.1">
    <property type="nucleotide sequence ID" value="NZ_AP023396.1"/>
</dbReference>
<name>A0A7G1KQ77_9NOCA</name>
<proteinExistence type="predicted"/>
<reference evidence="2 3" key="1">
    <citation type="submission" date="2020-08" db="EMBL/GenBank/DDBJ databases">
        <title>Genome Sequencing of Nocardia wallacei strain FMUON74 and assembly.</title>
        <authorList>
            <person name="Toyokawa M."/>
            <person name="Uesaka K."/>
        </authorList>
    </citation>
    <scope>NUCLEOTIDE SEQUENCE [LARGE SCALE GENOMIC DNA]</scope>
    <source>
        <strain evidence="2 3">FMUON74</strain>
    </source>
</reference>
<dbReference type="EMBL" id="AP023396">
    <property type="protein sequence ID" value="BCK57280.1"/>
    <property type="molecule type" value="Genomic_DNA"/>
</dbReference>
<evidence type="ECO:0000256" key="1">
    <source>
        <dbReference type="SAM" id="MobiDB-lite"/>
    </source>
</evidence>
<sequence length="384" mass="38216">MTASTADSGLGNPLSFLTGASNTVSGTGPAGSAQFASLLGGTPPMLKSVETTATDVTDSEYGVGKHYWTVKLHRPAGASAGLKAVIQLAETAIQTAVDLLGRGTPVLPPKVDDLLKPAVYEDLGEGKASEEYTEAFEKVQKRQKALVGLDDEVVKAAIVVADGKDKTLAAIKNIVKALNAKLEAVGGGKLKAAQEQQLMTLIARAVEAVYKLVNAAAEVNDEVAGGSEGAAQGASQAGGGAGGGDAGSLASLLPMLAMIPMGLISMAPAAIDMAQKFNEKQQEQAAGGPPPGDPNAAPGAPDAALAAAPPGDPTAQPPAGAAPPAGTENNSTGAAVLPTTGPLRARRDRPAGNNPAAPDKPAEDPEHPDTGDDGTAVAGAQIIT</sequence>
<dbReference type="AlphaFoldDB" id="A0A7G1KQ77"/>
<organism evidence="2 3">
    <name type="scientific">Nocardia wallacei</name>
    <dbReference type="NCBI Taxonomy" id="480035"/>
    <lineage>
        <taxon>Bacteria</taxon>
        <taxon>Bacillati</taxon>
        <taxon>Actinomycetota</taxon>
        <taxon>Actinomycetes</taxon>
        <taxon>Mycobacteriales</taxon>
        <taxon>Nocardiaceae</taxon>
        <taxon>Nocardia</taxon>
    </lineage>
</organism>
<evidence type="ECO:0000313" key="3">
    <source>
        <dbReference type="Proteomes" id="UP000516173"/>
    </source>
</evidence>
<feature type="compositionally biased region" description="Basic and acidic residues" evidence="1">
    <location>
        <begin position="360"/>
        <end position="370"/>
    </location>
</feature>
<accession>A0A7G1KQ77</accession>
<feature type="region of interest" description="Disordered" evidence="1">
    <location>
        <begin position="278"/>
        <end position="384"/>
    </location>
</feature>
<dbReference type="KEGG" id="nwl:NWFMUON74_50520"/>
<dbReference type="GeneID" id="80349492"/>
<evidence type="ECO:0000313" key="2">
    <source>
        <dbReference type="EMBL" id="BCK57280.1"/>
    </source>
</evidence>
<feature type="compositionally biased region" description="Low complexity" evidence="1">
    <location>
        <begin position="294"/>
        <end position="309"/>
    </location>
</feature>
<feature type="compositionally biased region" description="Low complexity" evidence="1">
    <location>
        <begin position="317"/>
        <end position="326"/>
    </location>
</feature>